<keyword evidence="5" id="KW-1185">Reference proteome</keyword>
<comment type="caution">
    <text evidence="4">The sequence shown here is derived from an EMBL/GenBank/DDBJ whole genome shotgun (WGS) entry which is preliminary data.</text>
</comment>
<dbReference type="Gene3D" id="1.10.189.10">
    <property type="entry name" value="Pyruvate Phosphate Dikinase, domain 2"/>
    <property type="match status" value="1"/>
</dbReference>
<dbReference type="PANTHER" id="PTHR22931">
    <property type="entry name" value="PHOSPHOENOLPYRUVATE DIKINASE-RELATED"/>
    <property type="match status" value="1"/>
</dbReference>
<dbReference type="InterPro" id="IPR008279">
    <property type="entry name" value="PEP-util_enz_mobile_dom"/>
</dbReference>
<sequence length="614" mass="63685">MAWIHPVSAEVEETASVLGGKGYGLVVLRRLGVPVPPGFVIGTAACRAFLRDGELPGGLDVELAAAVSDLEAATRRRLGGPDRPLAVSVRSGGSVSMPGMMNTILNLGLTAETTARLAAETGDPRFALDSRLRFLCSFASAVFGTEPERLEAVAREAAERGAGIEARTKTGTKAEGGAASEAGRTAANEAGSESANESGGESGSQSANEPGSEAASEAGPTAASESGSQARGEAGSEETRLADAIRGVEALIRERAGTPVPDDAMGQLEPAVRAVFSSWDTPRARTYRELHDIPHELGTAVVVQAMVFGNRDDHSGTGVAFSRDPNTGERVPFGEVLFGRQGEDVVSGRSVTRPLTELAEREPAVWAGLLEAMSRIEGHYRDTCYVEFTFEAGELWVLQVRPGNLVGRAAVRVAVDLADEGVIGRREALLRVSPHHLRHARTPRVETADAGDILTRGLGACPGVAVGRVATTADRAARMAADGPVILVRPHTSPLDMHGLAAAVGVVTASGGPASHAAVVARAMGKPAVVGAADLTVDVAAARVRAGGRTFPEGTLITIDGTGGEVLVGGHRVVTATTDSHLHRLLAWADEVSGDDSDRDETERLMAARAVLPD</sequence>
<dbReference type="Pfam" id="PF00391">
    <property type="entry name" value="PEP-utilizers"/>
    <property type="match status" value="1"/>
</dbReference>
<organism evidence="4 5">
    <name type="scientific">Streptosporangium vulgare</name>
    <dbReference type="NCBI Taxonomy" id="46190"/>
    <lineage>
        <taxon>Bacteria</taxon>
        <taxon>Bacillati</taxon>
        <taxon>Actinomycetota</taxon>
        <taxon>Actinomycetes</taxon>
        <taxon>Streptosporangiales</taxon>
        <taxon>Streptosporangiaceae</taxon>
        <taxon>Streptosporangium</taxon>
    </lineage>
</organism>
<dbReference type="GO" id="GO:0050242">
    <property type="term" value="F:pyruvate, phosphate dikinase activity"/>
    <property type="evidence" value="ECO:0007669"/>
    <property type="project" value="UniProtKB-EC"/>
</dbReference>
<dbReference type="Gene3D" id="3.30.1490.20">
    <property type="entry name" value="ATP-grasp fold, A domain"/>
    <property type="match status" value="2"/>
</dbReference>
<dbReference type="NCBIfam" id="NF004531">
    <property type="entry name" value="PRK05878.1"/>
    <property type="match status" value="1"/>
</dbReference>
<dbReference type="Proteomes" id="UP001589610">
    <property type="component" value="Unassembled WGS sequence"/>
</dbReference>
<feature type="domain" description="PEP-utilising enzyme mobile" evidence="2">
    <location>
        <begin position="484"/>
        <end position="564"/>
    </location>
</feature>
<reference evidence="4 5" key="1">
    <citation type="submission" date="2024-09" db="EMBL/GenBank/DDBJ databases">
        <authorList>
            <person name="Sun Q."/>
            <person name="Mori K."/>
        </authorList>
    </citation>
    <scope>NUCLEOTIDE SEQUENCE [LARGE SCALE GENOMIC DNA]</scope>
    <source>
        <strain evidence="4 5">JCM 3028</strain>
    </source>
</reference>
<dbReference type="InterPro" id="IPR013815">
    <property type="entry name" value="ATP_grasp_subdomain_1"/>
</dbReference>
<keyword evidence="4" id="KW-0808">Transferase</keyword>
<proteinExistence type="predicted"/>
<dbReference type="RefSeq" id="WP_344749648.1">
    <property type="nucleotide sequence ID" value="NZ_BAAAWW010000203.1"/>
</dbReference>
<protein>
    <submittedName>
        <fullName evidence="4">Pyruvate, phosphate dikinase</fullName>
        <ecNumber evidence="4">2.7.9.1</ecNumber>
    </submittedName>
</protein>
<dbReference type="Gene3D" id="3.50.30.10">
    <property type="entry name" value="Phosphohistidine domain"/>
    <property type="match status" value="1"/>
</dbReference>
<dbReference type="SUPFAM" id="SSF52009">
    <property type="entry name" value="Phosphohistidine domain"/>
    <property type="match status" value="1"/>
</dbReference>
<dbReference type="PANTHER" id="PTHR22931:SF9">
    <property type="entry name" value="PYRUVATE, PHOSPHATE DIKINASE 1, CHLOROPLASTIC"/>
    <property type="match status" value="1"/>
</dbReference>
<feature type="domain" description="Pyruvate phosphate dikinase AMP/ATP-binding" evidence="3">
    <location>
        <begin position="62"/>
        <end position="349"/>
    </location>
</feature>
<feature type="compositionally biased region" description="Low complexity" evidence="1">
    <location>
        <begin position="186"/>
        <end position="209"/>
    </location>
</feature>
<evidence type="ECO:0000259" key="3">
    <source>
        <dbReference type="Pfam" id="PF01326"/>
    </source>
</evidence>
<accession>A0ABV5TE01</accession>
<dbReference type="EC" id="2.7.9.1" evidence="4"/>
<dbReference type="EMBL" id="JBHMBS010000006">
    <property type="protein sequence ID" value="MFB9676635.1"/>
    <property type="molecule type" value="Genomic_DNA"/>
</dbReference>
<gene>
    <name evidence="4" type="ORF">ACFFRH_14165</name>
</gene>
<evidence type="ECO:0000313" key="4">
    <source>
        <dbReference type="EMBL" id="MFB9676635.1"/>
    </source>
</evidence>
<evidence type="ECO:0000256" key="1">
    <source>
        <dbReference type="SAM" id="MobiDB-lite"/>
    </source>
</evidence>
<evidence type="ECO:0000313" key="5">
    <source>
        <dbReference type="Proteomes" id="UP001589610"/>
    </source>
</evidence>
<feature type="region of interest" description="Disordered" evidence="1">
    <location>
        <begin position="158"/>
        <end position="241"/>
    </location>
</feature>
<keyword evidence="4" id="KW-0670">Pyruvate</keyword>
<dbReference type="Pfam" id="PF01326">
    <property type="entry name" value="PPDK_N"/>
    <property type="match status" value="1"/>
</dbReference>
<dbReference type="InterPro" id="IPR010121">
    <property type="entry name" value="Pyruvate_phosphate_dikinase"/>
</dbReference>
<evidence type="ECO:0000259" key="2">
    <source>
        <dbReference type="Pfam" id="PF00391"/>
    </source>
</evidence>
<dbReference type="InterPro" id="IPR036637">
    <property type="entry name" value="Phosphohistidine_dom_sf"/>
</dbReference>
<dbReference type="Gene3D" id="3.30.470.20">
    <property type="entry name" value="ATP-grasp fold, B domain"/>
    <property type="match status" value="1"/>
</dbReference>
<dbReference type="InterPro" id="IPR002192">
    <property type="entry name" value="PPDK_AMP/ATP-bd"/>
</dbReference>
<name>A0ABV5TE01_9ACTN</name>
<dbReference type="SUPFAM" id="SSF56059">
    <property type="entry name" value="Glutathione synthetase ATP-binding domain-like"/>
    <property type="match status" value="2"/>
</dbReference>